<keyword evidence="2" id="KW-1185">Reference proteome</keyword>
<name>A0AAD5CGS5_AMBAR</name>
<dbReference type="EMBL" id="JAMZMK010008390">
    <property type="protein sequence ID" value="KAI7740615.1"/>
    <property type="molecule type" value="Genomic_DNA"/>
</dbReference>
<accession>A0AAD5CGS5</accession>
<evidence type="ECO:0000313" key="2">
    <source>
        <dbReference type="Proteomes" id="UP001206925"/>
    </source>
</evidence>
<evidence type="ECO:0000313" key="1">
    <source>
        <dbReference type="EMBL" id="KAI7740615.1"/>
    </source>
</evidence>
<dbReference type="AlphaFoldDB" id="A0AAD5CGS5"/>
<proteinExistence type="predicted"/>
<sequence>MSSKKPLLYNLLVLYHFYINIIQSMGGGPLPTPATTTGNHHSQPPYLPTVSPFSSMLFTRDSDFIHESEDMAIGYSNQINFGHVPSQMEVQNAINDLQRVMNGFCVDDSSRSVMKSVGQKRLLDAYHLLQTDPFVQVGLFVYLFMVVDERLVLSISSDTQVWDAILKNDAVLDLQSSLPLADEECETYKHEPNSTSAIVKWIFAVMKSKIIELMEKLEVFVFETLYSRSKKTSSESKHDDVLEEKVRSSLLLSIVVLLIVVVTRSLET</sequence>
<comment type="caution">
    <text evidence="1">The sequence shown here is derived from an EMBL/GenBank/DDBJ whole genome shotgun (WGS) entry which is preliminary data.</text>
</comment>
<protein>
    <submittedName>
        <fullName evidence="1">Uncharacterized protein</fullName>
    </submittedName>
</protein>
<reference evidence="1" key="1">
    <citation type="submission" date="2022-06" db="EMBL/GenBank/DDBJ databases">
        <title>Uncovering the hologenomic basis of an extraordinary plant invasion.</title>
        <authorList>
            <person name="Bieker V.C."/>
            <person name="Martin M.D."/>
            <person name="Gilbert T."/>
            <person name="Hodgins K."/>
            <person name="Battlay P."/>
            <person name="Petersen B."/>
            <person name="Wilson J."/>
        </authorList>
    </citation>
    <scope>NUCLEOTIDE SEQUENCE</scope>
    <source>
        <strain evidence="1">AA19_3_7</strain>
        <tissue evidence="1">Leaf</tissue>
    </source>
</reference>
<organism evidence="1 2">
    <name type="scientific">Ambrosia artemisiifolia</name>
    <name type="common">Common ragweed</name>
    <dbReference type="NCBI Taxonomy" id="4212"/>
    <lineage>
        <taxon>Eukaryota</taxon>
        <taxon>Viridiplantae</taxon>
        <taxon>Streptophyta</taxon>
        <taxon>Embryophyta</taxon>
        <taxon>Tracheophyta</taxon>
        <taxon>Spermatophyta</taxon>
        <taxon>Magnoliopsida</taxon>
        <taxon>eudicotyledons</taxon>
        <taxon>Gunneridae</taxon>
        <taxon>Pentapetalae</taxon>
        <taxon>asterids</taxon>
        <taxon>campanulids</taxon>
        <taxon>Asterales</taxon>
        <taxon>Asteraceae</taxon>
        <taxon>Asteroideae</taxon>
        <taxon>Heliantheae alliance</taxon>
        <taxon>Heliantheae</taxon>
        <taxon>Ambrosia</taxon>
    </lineage>
</organism>
<gene>
    <name evidence="1" type="ORF">M8C21_019493</name>
</gene>
<dbReference type="PANTHER" id="PTHR33625:SF2">
    <property type="entry name" value="POST-SET DOMAIN-CONTAINING PROTEIN"/>
    <property type="match status" value="1"/>
</dbReference>
<dbReference type="PANTHER" id="PTHR33625">
    <property type="entry name" value="OS08G0179900 PROTEIN"/>
    <property type="match status" value="1"/>
</dbReference>
<dbReference type="Proteomes" id="UP001206925">
    <property type="component" value="Unassembled WGS sequence"/>
</dbReference>